<dbReference type="EMBL" id="BMMH01000035">
    <property type="protein sequence ID" value="GGL44170.1"/>
    <property type="molecule type" value="Genomic_DNA"/>
</dbReference>
<accession>A0A917RXB4</accession>
<protein>
    <submittedName>
        <fullName evidence="2">Uncharacterized protein</fullName>
    </submittedName>
</protein>
<dbReference type="AlphaFoldDB" id="A0A917RXB4"/>
<proteinExistence type="predicted"/>
<evidence type="ECO:0000256" key="1">
    <source>
        <dbReference type="SAM" id="MobiDB-lite"/>
    </source>
</evidence>
<dbReference type="Proteomes" id="UP000638263">
    <property type="component" value="Unassembled WGS sequence"/>
</dbReference>
<comment type="caution">
    <text evidence="2">The sequence shown here is derived from an EMBL/GenBank/DDBJ whole genome shotgun (WGS) entry which is preliminary data.</text>
</comment>
<feature type="compositionally biased region" description="Pro residues" evidence="1">
    <location>
        <begin position="24"/>
        <end position="51"/>
    </location>
</feature>
<sequence>MTSPEPQTRKKSALSEDDMWTAPAVPPAAPGPAPVPTPAPAPPVANPPTRPAAPAAAEQGQVRDLDEARGRNRVRSAIFAWAAAERKAVLRLQECGTEIDAALQRGTDPAVLHAFAAEACQRHGVELDMLPERFQAAIGVPAE</sequence>
<keyword evidence="3" id="KW-1185">Reference proteome</keyword>
<name>A0A917RXB4_9NOCA</name>
<dbReference type="RefSeq" id="WP_063000633.1">
    <property type="nucleotide sequence ID" value="NZ_BMMH01000035.1"/>
</dbReference>
<organism evidence="2 3">
    <name type="scientific">Nocardia jinanensis</name>
    <dbReference type="NCBI Taxonomy" id="382504"/>
    <lineage>
        <taxon>Bacteria</taxon>
        <taxon>Bacillati</taxon>
        <taxon>Actinomycetota</taxon>
        <taxon>Actinomycetes</taxon>
        <taxon>Mycobacteriales</taxon>
        <taxon>Nocardiaceae</taxon>
        <taxon>Nocardia</taxon>
    </lineage>
</organism>
<evidence type="ECO:0000313" key="3">
    <source>
        <dbReference type="Proteomes" id="UP000638263"/>
    </source>
</evidence>
<reference evidence="2" key="1">
    <citation type="journal article" date="2014" name="Int. J. Syst. Evol. Microbiol.">
        <title>Complete genome sequence of Corynebacterium casei LMG S-19264T (=DSM 44701T), isolated from a smear-ripened cheese.</title>
        <authorList>
            <consortium name="US DOE Joint Genome Institute (JGI-PGF)"/>
            <person name="Walter F."/>
            <person name="Albersmeier A."/>
            <person name="Kalinowski J."/>
            <person name="Ruckert C."/>
        </authorList>
    </citation>
    <scope>NUCLEOTIDE SEQUENCE</scope>
    <source>
        <strain evidence="2">CGMCC 4.3508</strain>
    </source>
</reference>
<evidence type="ECO:0000313" key="2">
    <source>
        <dbReference type="EMBL" id="GGL44170.1"/>
    </source>
</evidence>
<gene>
    <name evidence="2" type="ORF">GCM10011588_68590</name>
</gene>
<reference evidence="2" key="2">
    <citation type="submission" date="2020-09" db="EMBL/GenBank/DDBJ databases">
        <authorList>
            <person name="Sun Q."/>
            <person name="Zhou Y."/>
        </authorList>
    </citation>
    <scope>NUCLEOTIDE SEQUENCE</scope>
    <source>
        <strain evidence="2">CGMCC 4.3508</strain>
    </source>
</reference>
<feature type="region of interest" description="Disordered" evidence="1">
    <location>
        <begin position="1"/>
        <end position="69"/>
    </location>
</feature>